<accession>A0A0K2ZJQ9</accession>
<keyword evidence="3" id="KW-1185">Reference proteome</keyword>
<name>A0A0K2ZJQ9_9XANT</name>
<organism evidence="2 3">
    <name type="scientific">Xanthomonas graminis pv. arrhenatheri LMG 727</name>
    <dbReference type="NCBI Taxonomy" id="1195923"/>
    <lineage>
        <taxon>Bacteria</taxon>
        <taxon>Pseudomonadati</taxon>
        <taxon>Pseudomonadota</taxon>
        <taxon>Gammaproteobacteria</taxon>
        <taxon>Lysobacterales</taxon>
        <taxon>Lysobacteraceae</taxon>
        <taxon>Xanthomonas</taxon>
        <taxon>Xanthomonas translucens group</taxon>
        <taxon>Xanthomonas graminis</taxon>
    </lineage>
</organism>
<evidence type="ECO:0000313" key="2">
    <source>
        <dbReference type="EMBL" id="CTP85883.1"/>
    </source>
</evidence>
<evidence type="ECO:0000256" key="1">
    <source>
        <dbReference type="SAM" id="SignalP"/>
    </source>
</evidence>
<feature type="signal peptide" evidence="1">
    <location>
        <begin position="1"/>
        <end position="24"/>
    </location>
</feature>
<protein>
    <recommendedName>
        <fullName evidence="4">TonB C-terminal domain-containing protein</fullName>
    </recommendedName>
</protein>
<proteinExistence type="predicted"/>
<dbReference type="Proteomes" id="UP000046187">
    <property type="component" value="Unassembled WGS sequence"/>
</dbReference>
<evidence type="ECO:0000313" key="3">
    <source>
        <dbReference type="Proteomes" id="UP000046187"/>
    </source>
</evidence>
<evidence type="ECO:0008006" key="4">
    <source>
        <dbReference type="Google" id="ProtNLM"/>
    </source>
</evidence>
<gene>
    <name evidence="2" type="ORF">XTALMG727_1486</name>
</gene>
<feature type="chain" id="PRO_5005492511" description="TonB C-terminal domain-containing protein" evidence="1">
    <location>
        <begin position="25"/>
        <end position="234"/>
    </location>
</feature>
<sequence length="234" mass="25672">MDTKHPRRILLSACFLFQASALSAAPASDSNTYVEFLWSRPSPDALARQETRGFLLGNSDHRVCVAAINPPPGGVASLRIDVVDAAGKLASRQDHDDFRGAKQCYPAELGTTGRPGEWTFNIYINQALAATKQIEVARSLETATFYAPSLTPYVLGRPNYDATLDPDKFVGRLVWIMSVDKRGTVTRVDIESTEGVGAVMRDRAIAAGYMSLFPPDPSRAEGATYRRELNFDRD</sequence>
<keyword evidence="1" id="KW-0732">Signal</keyword>
<reference evidence="3" key="1">
    <citation type="submission" date="2015-07" db="EMBL/GenBank/DDBJ databases">
        <authorList>
            <person name="Wibberg D."/>
        </authorList>
    </citation>
    <scope>NUCLEOTIDE SEQUENCE [LARGE SCALE GENOMIC DNA]</scope>
</reference>
<dbReference type="RefSeq" id="WP_053834867.1">
    <property type="nucleotide sequence ID" value="NZ_CXOI01000021.1"/>
</dbReference>
<dbReference type="EMBL" id="CXOI01000021">
    <property type="protein sequence ID" value="CTP85883.1"/>
    <property type="molecule type" value="Genomic_DNA"/>
</dbReference>
<dbReference type="AlphaFoldDB" id="A0A0K2ZJQ9"/>